<evidence type="ECO:0000313" key="2">
    <source>
        <dbReference type="EMBL" id="ABN60845.1"/>
    </source>
</evidence>
<feature type="signal peptide" evidence="1">
    <location>
        <begin position="1"/>
        <end position="27"/>
    </location>
</feature>
<dbReference type="HOGENOM" id="CLU_074587_2_0_6"/>
<dbReference type="EMBL" id="CP000563">
    <property type="protein sequence ID" value="ABN60845.1"/>
    <property type="molecule type" value="Genomic_DNA"/>
</dbReference>
<organism evidence="2 3">
    <name type="scientific">Shewanella baltica (strain OS155 / ATCC BAA-1091)</name>
    <dbReference type="NCBI Taxonomy" id="325240"/>
    <lineage>
        <taxon>Bacteria</taxon>
        <taxon>Pseudomonadati</taxon>
        <taxon>Pseudomonadota</taxon>
        <taxon>Gammaproteobacteria</taxon>
        <taxon>Alteromonadales</taxon>
        <taxon>Shewanellaceae</taxon>
        <taxon>Shewanella</taxon>
    </lineage>
</organism>
<keyword evidence="3" id="KW-1185">Reference proteome</keyword>
<dbReference type="STRING" id="325240.Sbal_1327"/>
<evidence type="ECO:0008006" key="4">
    <source>
        <dbReference type="Google" id="ProtNLM"/>
    </source>
</evidence>
<dbReference type="KEGG" id="sbl:Sbal_1327"/>
<name>A3D282_SHEB5</name>
<evidence type="ECO:0000256" key="1">
    <source>
        <dbReference type="SAM" id="SignalP"/>
    </source>
</evidence>
<dbReference type="Proteomes" id="UP000001557">
    <property type="component" value="Chromosome"/>
</dbReference>
<reference evidence="2 3" key="1">
    <citation type="submission" date="2007-02" db="EMBL/GenBank/DDBJ databases">
        <title>Complete sequence of chromosome of Shewanella baltica OS155.</title>
        <authorList>
            <consortium name="US DOE Joint Genome Institute"/>
            <person name="Copeland A."/>
            <person name="Lucas S."/>
            <person name="Lapidus A."/>
            <person name="Barry K."/>
            <person name="Detter J.C."/>
            <person name="Glavina del Rio T."/>
            <person name="Hammon N."/>
            <person name="Israni S."/>
            <person name="Dalin E."/>
            <person name="Tice H."/>
            <person name="Pitluck S."/>
            <person name="Sims D.R."/>
            <person name="Brettin T."/>
            <person name="Bruce D."/>
            <person name="Han C."/>
            <person name="Tapia R."/>
            <person name="Brainard J."/>
            <person name="Schmutz J."/>
            <person name="Larimer F."/>
            <person name="Land M."/>
            <person name="Hauser L."/>
            <person name="Kyrpides N."/>
            <person name="Mikhailova N."/>
            <person name="Brettar I."/>
            <person name="Klappenbach J."/>
            <person name="Konstantinidis K."/>
            <person name="Rodrigues J."/>
            <person name="Tiedje J."/>
            <person name="Richardson P."/>
        </authorList>
    </citation>
    <scope>NUCLEOTIDE SEQUENCE [LARGE SCALE GENOMIC DNA]</scope>
    <source>
        <strain evidence="3">OS155 / ATCC BAA-1091</strain>
    </source>
</reference>
<protein>
    <recommendedName>
        <fullName evidence="4">TIGR02001 family outer membrane protein</fullName>
    </recommendedName>
</protein>
<sequence length="239" mass="26533" precursor="true">MEKLIMKSKCFYLVAGGLLLMSTAANAGLSATVTATSDYTFNGVSQTDNGPALQGSLDYGFDSGWYVGGFTSNVDFGGSDDTWLELDAYAGKYYQLNKQLSLDVGLAYYTYHGDSFSDEYNYPELYSKLGYDTSLGHSEAKLTYTWDYFGFGGGHYTMLLGHTISVAEGHDIRFSVDRSTSLDEDKWSWDGGKSFNHFRVAYMTSWSGFDFSLAAEDTSMNLDTSDERLVLSVSRQFML</sequence>
<feature type="chain" id="PRO_5002652243" description="TIGR02001 family outer membrane protein" evidence="1">
    <location>
        <begin position="28"/>
        <end position="239"/>
    </location>
</feature>
<dbReference type="InterPro" id="IPR010239">
    <property type="entry name" value="CHP02001"/>
</dbReference>
<dbReference type="Pfam" id="PF09694">
    <property type="entry name" value="Gcw_chp"/>
    <property type="match status" value="1"/>
</dbReference>
<accession>A3D282</accession>
<proteinExistence type="predicted"/>
<gene>
    <name evidence="2" type="ordered locus">Sbal_1327</name>
</gene>
<evidence type="ECO:0000313" key="3">
    <source>
        <dbReference type="Proteomes" id="UP000001557"/>
    </source>
</evidence>
<keyword evidence="1" id="KW-0732">Signal</keyword>
<dbReference type="AlphaFoldDB" id="A3D282"/>
<dbReference type="NCBIfam" id="TIGR02001">
    <property type="entry name" value="gcw_chp"/>
    <property type="match status" value="1"/>
</dbReference>